<protein>
    <submittedName>
        <fullName evidence="2">Uncharacterized protein</fullName>
    </submittedName>
</protein>
<dbReference type="Proteomes" id="UP000828390">
    <property type="component" value="Unassembled WGS sequence"/>
</dbReference>
<comment type="caution">
    <text evidence="2">The sequence shown here is derived from an EMBL/GenBank/DDBJ whole genome shotgun (WGS) entry which is preliminary data.</text>
</comment>
<evidence type="ECO:0000313" key="3">
    <source>
        <dbReference type="Proteomes" id="UP000828390"/>
    </source>
</evidence>
<name>A0A9D4QRP0_DREPO</name>
<reference evidence="2" key="1">
    <citation type="journal article" date="2019" name="bioRxiv">
        <title>The Genome of the Zebra Mussel, Dreissena polymorpha: A Resource for Invasive Species Research.</title>
        <authorList>
            <person name="McCartney M.A."/>
            <person name="Auch B."/>
            <person name="Kono T."/>
            <person name="Mallez S."/>
            <person name="Zhang Y."/>
            <person name="Obille A."/>
            <person name="Becker A."/>
            <person name="Abrahante J.E."/>
            <person name="Garbe J."/>
            <person name="Badalamenti J.P."/>
            <person name="Herman A."/>
            <person name="Mangelson H."/>
            <person name="Liachko I."/>
            <person name="Sullivan S."/>
            <person name="Sone E.D."/>
            <person name="Koren S."/>
            <person name="Silverstein K.A.T."/>
            <person name="Beckman K.B."/>
            <person name="Gohl D.M."/>
        </authorList>
    </citation>
    <scope>NUCLEOTIDE SEQUENCE</scope>
    <source>
        <strain evidence="2">Duluth1</strain>
        <tissue evidence="2">Whole animal</tissue>
    </source>
</reference>
<feature type="compositionally biased region" description="Basic and acidic residues" evidence="1">
    <location>
        <begin position="63"/>
        <end position="72"/>
    </location>
</feature>
<dbReference type="EMBL" id="JAIWYP010000004">
    <property type="protein sequence ID" value="KAH3841111.1"/>
    <property type="molecule type" value="Genomic_DNA"/>
</dbReference>
<gene>
    <name evidence="2" type="ORF">DPMN_114568</name>
</gene>
<feature type="region of interest" description="Disordered" evidence="1">
    <location>
        <begin position="52"/>
        <end position="72"/>
    </location>
</feature>
<dbReference type="AlphaFoldDB" id="A0A9D4QRP0"/>
<organism evidence="2 3">
    <name type="scientific">Dreissena polymorpha</name>
    <name type="common">Zebra mussel</name>
    <name type="synonym">Mytilus polymorpha</name>
    <dbReference type="NCBI Taxonomy" id="45954"/>
    <lineage>
        <taxon>Eukaryota</taxon>
        <taxon>Metazoa</taxon>
        <taxon>Spiralia</taxon>
        <taxon>Lophotrochozoa</taxon>
        <taxon>Mollusca</taxon>
        <taxon>Bivalvia</taxon>
        <taxon>Autobranchia</taxon>
        <taxon>Heteroconchia</taxon>
        <taxon>Euheterodonta</taxon>
        <taxon>Imparidentia</taxon>
        <taxon>Neoheterodontei</taxon>
        <taxon>Myida</taxon>
        <taxon>Dreissenoidea</taxon>
        <taxon>Dreissenidae</taxon>
        <taxon>Dreissena</taxon>
    </lineage>
</organism>
<proteinExistence type="predicted"/>
<keyword evidence="3" id="KW-1185">Reference proteome</keyword>
<accession>A0A9D4QRP0</accession>
<evidence type="ECO:0000256" key="1">
    <source>
        <dbReference type="SAM" id="MobiDB-lite"/>
    </source>
</evidence>
<evidence type="ECO:0000313" key="2">
    <source>
        <dbReference type="EMBL" id="KAH3841111.1"/>
    </source>
</evidence>
<sequence>MQDKIPRSLTSLATFSRKLVLAPDCSALVRKRRDRTDTVPYGALYEGQGRLLSMPKTYQQRSQDVKKQPSQG</sequence>
<reference evidence="2" key="2">
    <citation type="submission" date="2020-11" db="EMBL/GenBank/DDBJ databases">
        <authorList>
            <person name="McCartney M.A."/>
            <person name="Auch B."/>
            <person name="Kono T."/>
            <person name="Mallez S."/>
            <person name="Becker A."/>
            <person name="Gohl D.M."/>
            <person name="Silverstein K.A.T."/>
            <person name="Koren S."/>
            <person name="Bechman K.B."/>
            <person name="Herman A."/>
            <person name="Abrahante J.E."/>
            <person name="Garbe J."/>
        </authorList>
    </citation>
    <scope>NUCLEOTIDE SEQUENCE</scope>
    <source>
        <strain evidence="2">Duluth1</strain>
        <tissue evidence="2">Whole animal</tissue>
    </source>
</reference>